<dbReference type="GO" id="GO:0001228">
    <property type="term" value="F:DNA-binding transcription activator activity, RNA polymerase II-specific"/>
    <property type="evidence" value="ECO:0007669"/>
    <property type="project" value="TreeGrafter"/>
</dbReference>
<feature type="compositionally biased region" description="Polar residues" evidence="2">
    <location>
        <begin position="100"/>
        <end position="110"/>
    </location>
</feature>
<gene>
    <name evidence="5" type="ORF">SETTUDRAFT_88415</name>
</gene>
<evidence type="ECO:0000313" key="5">
    <source>
        <dbReference type="EMBL" id="EOA87308.1"/>
    </source>
</evidence>
<evidence type="ECO:0000256" key="1">
    <source>
        <dbReference type="ARBA" id="ARBA00023242"/>
    </source>
</evidence>
<dbReference type="eggNOG" id="ENOG502SP5N">
    <property type="taxonomic scope" value="Eukaryota"/>
</dbReference>
<evidence type="ECO:0000313" key="6">
    <source>
        <dbReference type="Proteomes" id="UP000016935"/>
    </source>
</evidence>
<dbReference type="Proteomes" id="UP000016935">
    <property type="component" value="Unassembled WGS sequence"/>
</dbReference>
<keyword evidence="1" id="KW-0539">Nucleus</keyword>
<dbReference type="PANTHER" id="PTHR47784">
    <property type="entry name" value="STEROL UPTAKE CONTROL PROTEIN 2"/>
    <property type="match status" value="1"/>
</dbReference>
<keyword evidence="3" id="KW-0472">Membrane</keyword>
<dbReference type="OrthoDB" id="3546279at2759"/>
<dbReference type="PANTHER" id="PTHR47784:SF5">
    <property type="entry name" value="STEROL UPTAKE CONTROL PROTEIN 2"/>
    <property type="match status" value="1"/>
</dbReference>
<dbReference type="SMART" id="SM00066">
    <property type="entry name" value="GAL4"/>
    <property type="match status" value="1"/>
</dbReference>
<dbReference type="PROSITE" id="PS00463">
    <property type="entry name" value="ZN2_CY6_FUNGAL_1"/>
    <property type="match status" value="1"/>
</dbReference>
<dbReference type="GO" id="GO:0008270">
    <property type="term" value="F:zinc ion binding"/>
    <property type="evidence" value="ECO:0007669"/>
    <property type="project" value="InterPro"/>
</dbReference>
<dbReference type="InterPro" id="IPR053157">
    <property type="entry name" value="Sterol_Uptake_Regulator"/>
</dbReference>
<dbReference type="GeneID" id="19405705"/>
<keyword evidence="3" id="KW-0812">Transmembrane</keyword>
<keyword evidence="6" id="KW-1185">Reference proteome</keyword>
<dbReference type="Gene3D" id="4.10.240.10">
    <property type="entry name" value="Zn(2)-C6 fungal-type DNA-binding domain"/>
    <property type="match status" value="1"/>
</dbReference>
<feature type="transmembrane region" description="Helical" evidence="3">
    <location>
        <begin position="382"/>
        <end position="403"/>
    </location>
</feature>
<feature type="domain" description="Zn(2)-C6 fungal-type" evidence="4">
    <location>
        <begin position="12"/>
        <end position="41"/>
    </location>
</feature>
<sequence>MPRLGHKKSRLGCRQCKARHVKCDELKPCSNCSRHGVACSLVAWDSNTPQPPAASPASSAAATHRRTNHSERPIAVRPDPLSTRSSSSSTPPSRPDAHRSTTLSETSSSPNSPPDQYPFLSTFIHRREPSPANIWLRDLELLHHWTTEAYADLTCRREIQHVWQVEAPRHAVAHGYLMHEMLAFAAFHKVYKAQDVDARREYYTFGIHHQDCAIRGIRENIPKLIPDEAIAIVATSTLLTLSVFASTGFEVEFTPSPCAIDGLLNCFHLMQGMGNVLAVAHTIVQDSFLMSMFSDPPNVTPSQPLLAELMQHMPALTAFIQDKHDMPADEKTMFLNTVGSFGPVLAVSMPPKVDHRELRFLFYWPLHLAPEFLNAVRLRNSAAIAIIMYYATILLAAEPHFWFMKDWGQRVMQECYESIDQSWLPAIQWPLTFLNPDSTWRTFSHLAPHQDSTRQAGDGVYSQWPPGEIPHRDMPPGRYTTSDLVDKRAAAQTLEVRLSGPGLRPVIAINRSSTSSNSPPPTADKN</sequence>
<reference evidence="5 6" key="1">
    <citation type="journal article" date="2012" name="PLoS Pathog.">
        <title>Diverse lifestyles and strategies of plant pathogenesis encoded in the genomes of eighteen Dothideomycetes fungi.</title>
        <authorList>
            <person name="Ohm R.A."/>
            <person name="Feau N."/>
            <person name="Henrissat B."/>
            <person name="Schoch C.L."/>
            <person name="Horwitz B.A."/>
            <person name="Barry K.W."/>
            <person name="Condon B.J."/>
            <person name="Copeland A.C."/>
            <person name="Dhillon B."/>
            <person name="Glaser F."/>
            <person name="Hesse C.N."/>
            <person name="Kosti I."/>
            <person name="LaButti K."/>
            <person name="Lindquist E.A."/>
            <person name="Lucas S."/>
            <person name="Salamov A.A."/>
            <person name="Bradshaw R.E."/>
            <person name="Ciuffetti L."/>
            <person name="Hamelin R.C."/>
            <person name="Kema G.H.J."/>
            <person name="Lawrence C."/>
            <person name="Scott J.A."/>
            <person name="Spatafora J.W."/>
            <person name="Turgeon B.G."/>
            <person name="de Wit P.J.G.M."/>
            <person name="Zhong S."/>
            <person name="Goodwin S.B."/>
            <person name="Grigoriev I.V."/>
        </authorList>
    </citation>
    <scope>NUCLEOTIDE SEQUENCE [LARGE SCALE GENOMIC DNA]</scope>
    <source>
        <strain evidence="6">28A</strain>
    </source>
</reference>
<feature type="region of interest" description="Disordered" evidence="2">
    <location>
        <begin position="507"/>
        <end position="526"/>
    </location>
</feature>
<dbReference type="InterPro" id="IPR036864">
    <property type="entry name" value="Zn2-C6_fun-type_DNA-bd_sf"/>
</dbReference>
<feature type="region of interest" description="Disordered" evidence="2">
    <location>
        <begin position="48"/>
        <end position="116"/>
    </location>
</feature>
<keyword evidence="3" id="KW-1133">Transmembrane helix</keyword>
<reference evidence="5 6" key="2">
    <citation type="journal article" date="2013" name="PLoS Genet.">
        <title>Comparative genome structure, secondary metabolite, and effector coding capacity across Cochliobolus pathogens.</title>
        <authorList>
            <person name="Condon B.J."/>
            <person name="Leng Y."/>
            <person name="Wu D."/>
            <person name="Bushley K.E."/>
            <person name="Ohm R.A."/>
            <person name="Otillar R."/>
            <person name="Martin J."/>
            <person name="Schackwitz W."/>
            <person name="Grimwood J."/>
            <person name="MohdZainudin N."/>
            <person name="Xue C."/>
            <person name="Wang R."/>
            <person name="Manning V.A."/>
            <person name="Dhillon B."/>
            <person name="Tu Z.J."/>
            <person name="Steffenson B.J."/>
            <person name="Salamov A."/>
            <person name="Sun H."/>
            <person name="Lowry S."/>
            <person name="LaButti K."/>
            <person name="Han J."/>
            <person name="Copeland A."/>
            <person name="Lindquist E."/>
            <person name="Barry K."/>
            <person name="Schmutz J."/>
            <person name="Baker S.E."/>
            <person name="Ciuffetti L.M."/>
            <person name="Grigoriev I.V."/>
            <person name="Zhong S."/>
            <person name="Turgeon B.G."/>
        </authorList>
    </citation>
    <scope>NUCLEOTIDE SEQUENCE [LARGE SCALE GENOMIC DNA]</scope>
    <source>
        <strain evidence="6">28A</strain>
    </source>
</reference>
<evidence type="ECO:0000256" key="3">
    <source>
        <dbReference type="SAM" id="Phobius"/>
    </source>
</evidence>
<proteinExistence type="predicted"/>
<dbReference type="STRING" id="671987.R0K2D9"/>
<dbReference type="SUPFAM" id="SSF57701">
    <property type="entry name" value="Zn2/Cys6 DNA-binding domain"/>
    <property type="match status" value="1"/>
</dbReference>
<dbReference type="Pfam" id="PF00172">
    <property type="entry name" value="Zn_clus"/>
    <property type="match status" value="1"/>
</dbReference>
<dbReference type="PROSITE" id="PS50048">
    <property type="entry name" value="ZN2_CY6_FUNGAL_2"/>
    <property type="match status" value="1"/>
</dbReference>
<dbReference type="EMBL" id="KB908592">
    <property type="protein sequence ID" value="EOA87308.1"/>
    <property type="molecule type" value="Genomic_DNA"/>
</dbReference>
<dbReference type="CDD" id="cd00067">
    <property type="entry name" value="GAL4"/>
    <property type="match status" value="1"/>
</dbReference>
<name>R0K2D9_EXST2</name>
<dbReference type="RefSeq" id="XP_008025750.1">
    <property type="nucleotide sequence ID" value="XM_008027559.1"/>
</dbReference>
<dbReference type="InterPro" id="IPR001138">
    <property type="entry name" value="Zn2Cys6_DnaBD"/>
</dbReference>
<evidence type="ECO:0000259" key="4">
    <source>
        <dbReference type="PROSITE" id="PS50048"/>
    </source>
</evidence>
<dbReference type="HOGENOM" id="CLU_024934_1_0_1"/>
<accession>R0K2D9</accession>
<protein>
    <recommendedName>
        <fullName evidence="4">Zn(2)-C6 fungal-type domain-containing protein</fullName>
    </recommendedName>
</protein>
<feature type="compositionally biased region" description="Low complexity" evidence="2">
    <location>
        <begin position="77"/>
        <end position="91"/>
    </location>
</feature>
<evidence type="ECO:0000256" key="2">
    <source>
        <dbReference type="SAM" id="MobiDB-lite"/>
    </source>
</evidence>
<organism evidence="5 6">
    <name type="scientific">Exserohilum turcicum (strain 28A)</name>
    <name type="common">Northern leaf blight fungus</name>
    <name type="synonym">Setosphaeria turcica</name>
    <dbReference type="NCBI Taxonomy" id="671987"/>
    <lineage>
        <taxon>Eukaryota</taxon>
        <taxon>Fungi</taxon>
        <taxon>Dikarya</taxon>
        <taxon>Ascomycota</taxon>
        <taxon>Pezizomycotina</taxon>
        <taxon>Dothideomycetes</taxon>
        <taxon>Pleosporomycetidae</taxon>
        <taxon>Pleosporales</taxon>
        <taxon>Pleosporineae</taxon>
        <taxon>Pleosporaceae</taxon>
        <taxon>Exserohilum</taxon>
    </lineage>
</organism>
<dbReference type="AlphaFoldDB" id="R0K2D9"/>